<comment type="caution">
    <text evidence="1">The sequence shown here is derived from an EMBL/GenBank/DDBJ whole genome shotgun (WGS) entry which is preliminary data.</text>
</comment>
<keyword evidence="2" id="KW-1185">Reference proteome</keyword>
<protein>
    <submittedName>
        <fullName evidence="1">Uncharacterized protein</fullName>
    </submittedName>
</protein>
<evidence type="ECO:0000313" key="2">
    <source>
        <dbReference type="Proteomes" id="UP000790377"/>
    </source>
</evidence>
<accession>A0ACB8AL92</accession>
<evidence type="ECO:0000313" key="1">
    <source>
        <dbReference type="EMBL" id="KAH7914141.1"/>
    </source>
</evidence>
<dbReference type="EMBL" id="MU267618">
    <property type="protein sequence ID" value="KAH7914141.1"/>
    <property type="molecule type" value="Genomic_DNA"/>
</dbReference>
<gene>
    <name evidence="1" type="ORF">BJ138DRAFT_479203</name>
</gene>
<reference evidence="1" key="1">
    <citation type="journal article" date="2021" name="New Phytol.">
        <title>Evolutionary innovations through gain and loss of genes in the ectomycorrhizal Boletales.</title>
        <authorList>
            <person name="Wu G."/>
            <person name="Miyauchi S."/>
            <person name="Morin E."/>
            <person name="Kuo A."/>
            <person name="Drula E."/>
            <person name="Varga T."/>
            <person name="Kohler A."/>
            <person name="Feng B."/>
            <person name="Cao Y."/>
            <person name="Lipzen A."/>
            <person name="Daum C."/>
            <person name="Hundley H."/>
            <person name="Pangilinan J."/>
            <person name="Johnson J."/>
            <person name="Barry K."/>
            <person name="LaButti K."/>
            <person name="Ng V."/>
            <person name="Ahrendt S."/>
            <person name="Min B."/>
            <person name="Choi I.G."/>
            <person name="Park H."/>
            <person name="Plett J.M."/>
            <person name="Magnuson J."/>
            <person name="Spatafora J.W."/>
            <person name="Nagy L.G."/>
            <person name="Henrissat B."/>
            <person name="Grigoriev I.V."/>
            <person name="Yang Z.L."/>
            <person name="Xu J."/>
            <person name="Martin F.M."/>
        </authorList>
    </citation>
    <scope>NUCLEOTIDE SEQUENCE</scope>
    <source>
        <strain evidence="1">ATCC 28755</strain>
    </source>
</reference>
<organism evidence="1 2">
    <name type="scientific">Hygrophoropsis aurantiaca</name>
    <dbReference type="NCBI Taxonomy" id="72124"/>
    <lineage>
        <taxon>Eukaryota</taxon>
        <taxon>Fungi</taxon>
        <taxon>Dikarya</taxon>
        <taxon>Basidiomycota</taxon>
        <taxon>Agaricomycotina</taxon>
        <taxon>Agaricomycetes</taxon>
        <taxon>Agaricomycetidae</taxon>
        <taxon>Boletales</taxon>
        <taxon>Coniophorineae</taxon>
        <taxon>Hygrophoropsidaceae</taxon>
        <taxon>Hygrophoropsis</taxon>
    </lineage>
</organism>
<name>A0ACB8AL92_9AGAM</name>
<sequence>MSNEIAAVSWQGGHHIRVFHQQDDLKVYEFGWDPARNVWYKGNGGDPVFSARRDTPLVAFFVDEKPYSKVHIYYIGTDNVIKQYINKTYPGDSDPDPAPPPSDVYNVSSLAAVALGAPSELNVPCIANLPTVISRSFCFTKINGTRTHFS</sequence>
<proteinExistence type="predicted"/>
<dbReference type="Proteomes" id="UP000790377">
    <property type="component" value="Unassembled WGS sequence"/>
</dbReference>